<dbReference type="Pfam" id="PF01419">
    <property type="entry name" value="Jacalin"/>
    <property type="match status" value="1"/>
</dbReference>
<dbReference type="Gene3D" id="2.100.10.30">
    <property type="entry name" value="Jacalin-like lectin domain"/>
    <property type="match status" value="1"/>
</dbReference>
<keyword evidence="3" id="KW-1185">Reference proteome</keyword>
<dbReference type="PROSITE" id="PS51752">
    <property type="entry name" value="JACALIN_LECTIN"/>
    <property type="match status" value="1"/>
</dbReference>
<dbReference type="GO" id="GO:0006511">
    <property type="term" value="P:ubiquitin-dependent protein catabolic process"/>
    <property type="evidence" value="ECO:0000318"/>
    <property type="project" value="GO_Central"/>
</dbReference>
<dbReference type="SUPFAM" id="SSF56973">
    <property type="entry name" value="Aerolisin/ETX pore-forming domain"/>
    <property type="match status" value="1"/>
</dbReference>
<protein>
    <recommendedName>
        <fullName evidence="1">Jacalin-type lectin domain-containing protein</fullName>
    </recommendedName>
</protein>
<dbReference type="PANTHER" id="PTHR12498:SF0">
    <property type="entry name" value="PROTEIN N-TERMINAL ASPARAGINE AMIDOHYDROLASE"/>
    <property type="match status" value="1"/>
</dbReference>
<dbReference type="PANTHER" id="PTHR12498">
    <property type="entry name" value="N-TERMINAL ASPARAGINE AMIDOHYDROLASE"/>
    <property type="match status" value="1"/>
</dbReference>
<name>D8RP43_SELML</name>
<dbReference type="InterPro" id="IPR026750">
    <property type="entry name" value="NTAN1"/>
</dbReference>
<dbReference type="Pfam" id="PF14736">
    <property type="entry name" value="N_Asn_amidohyd"/>
    <property type="match status" value="1"/>
</dbReference>
<dbReference type="EMBL" id="GL377585">
    <property type="protein sequence ID" value="EFJ25972.1"/>
    <property type="molecule type" value="Genomic_DNA"/>
</dbReference>
<dbReference type="Proteomes" id="UP000001514">
    <property type="component" value="Unassembled WGS sequence"/>
</dbReference>
<dbReference type="Gramene" id="EFJ25972">
    <property type="protein sequence ID" value="EFJ25972"/>
    <property type="gene ID" value="SELMODRAFT_413331"/>
</dbReference>
<dbReference type="SUPFAM" id="SSF51101">
    <property type="entry name" value="Mannose-binding lectins"/>
    <property type="match status" value="1"/>
</dbReference>
<organism evidence="3">
    <name type="scientific">Selaginella moellendorffii</name>
    <name type="common">Spikemoss</name>
    <dbReference type="NCBI Taxonomy" id="88036"/>
    <lineage>
        <taxon>Eukaryota</taxon>
        <taxon>Viridiplantae</taxon>
        <taxon>Streptophyta</taxon>
        <taxon>Embryophyta</taxon>
        <taxon>Tracheophyta</taxon>
        <taxon>Lycopodiopsida</taxon>
        <taxon>Selaginellales</taxon>
        <taxon>Selaginellaceae</taxon>
        <taxon>Selaginella</taxon>
    </lineage>
</organism>
<dbReference type="GO" id="GO:0008418">
    <property type="term" value="F:protein-N-terminal asparagine amidohydrolase activity"/>
    <property type="evidence" value="ECO:0000318"/>
    <property type="project" value="GO_Central"/>
</dbReference>
<dbReference type="Gene3D" id="2.170.15.10">
    <property type="entry name" value="Proaerolysin, chain A, domain 3"/>
    <property type="match status" value="1"/>
</dbReference>
<evidence type="ECO:0000259" key="1">
    <source>
        <dbReference type="PROSITE" id="PS51752"/>
    </source>
</evidence>
<dbReference type="InterPro" id="IPR001229">
    <property type="entry name" value="Jacalin-like_lectin_dom"/>
</dbReference>
<dbReference type="HOGENOM" id="CLU_502895_0_0_1"/>
<dbReference type="InParanoid" id="D8RP43"/>
<dbReference type="InterPro" id="IPR036404">
    <property type="entry name" value="Jacalin-like_lectin_dom_sf"/>
</dbReference>
<dbReference type="eggNOG" id="ENOG502QSQW">
    <property type="taxonomic scope" value="Eukaryota"/>
</dbReference>
<evidence type="ECO:0000313" key="3">
    <source>
        <dbReference type="Proteomes" id="UP000001514"/>
    </source>
</evidence>
<proteinExistence type="predicted"/>
<feature type="domain" description="Jacalin-type lectin" evidence="1">
    <location>
        <begin position="18"/>
        <end position="161"/>
    </location>
</feature>
<evidence type="ECO:0000313" key="2">
    <source>
        <dbReference type="EMBL" id="EFJ25972.1"/>
    </source>
</evidence>
<dbReference type="AlphaFoldDB" id="D8RP43"/>
<reference evidence="2 3" key="1">
    <citation type="journal article" date="2011" name="Science">
        <title>The Selaginella genome identifies genetic changes associated with the evolution of vascular plants.</title>
        <authorList>
            <person name="Banks J.A."/>
            <person name="Nishiyama T."/>
            <person name="Hasebe M."/>
            <person name="Bowman J.L."/>
            <person name="Gribskov M."/>
            <person name="dePamphilis C."/>
            <person name="Albert V.A."/>
            <person name="Aono N."/>
            <person name="Aoyama T."/>
            <person name="Ambrose B.A."/>
            <person name="Ashton N.W."/>
            <person name="Axtell M.J."/>
            <person name="Barker E."/>
            <person name="Barker M.S."/>
            <person name="Bennetzen J.L."/>
            <person name="Bonawitz N.D."/>
            <person name="Chapple C."/>
            <person name="Cheng C."/>
            <person name="Correa L.G."/>
            <person name="Dacre M."/>
            <person name="DeBarry J."/>
            <person name="Dreyer I."/>
            <person name="Elias M."/>
            <person name="Engstrom E.M."/>
            <person name="Estelle M."/>
            <person name="Feng L."/>
            <person name="Finet C."/>
            <person name="Floyd S.K."/>
            <person name="Frommer W.B."/>
            <person name="Fujita T."/>
            <person name="Gramzow L."/>
            <person name="Gutensohn M."/>
            <person name="Harholt J."/>
            <person name="Hattori M."/>
            <person name="Heyl A."/>
            <person name="Hirai T."/>
            <person name="Hiwatashi Y."/>
            <person name="Ishikawa M."/>
            <person name="Iwata M."/>
            <person name="Karol K.G."/>
            <person name="Koehler B."/>
            <person name="Kolukisaoglu U."/>
            <person name="Kubo M."/>
            <person name="Kurata T."/>
            <person name="Lalonde S."/>
            <person name="Li K."/>
            <person name="Li Y."/>
            <person name="Litt A."/>
            <person name="Lyons E."/>
            <person name="Manning G."/>
            <person name="Maruyama T."/>
            <person name="Michael T.P."/>
            <person name="Mikami K."/>
            <person name="Miyazaki S."/>
            <person name="Morinaga S."/>
            <person name="Murata T."/>
            <person name="Mueller-Roeber B."/>
            <person name="Nelson D.R."/>
            <person name="Obara M."/>
            <person name="Oguri Y."/>
            <person name="Olmstead R.G."/>
            <person name="Onodera N."/>
            <person name="Petersen B.L."/>
            <person name="Pils B."/>
            <person name="Prigge M."/>
            <person name="Rensing S.A."/>
            <person name="Riano-Pachon D.M."/>
            <person name="Roberts A.W."/>
            <person name="Sato Y."/>
            <person name="Scheller H.V."/>
            <person name="Schulz B."/>
            <person name="Schulz C."/>
            <person name="Shakirov E.V."/>
            <person name="Shibagaki N."/>
            <person name="Shinohara N."/>
            <person name="Shippen D.E."/>
            <person name="Soerensen I."/>
            <person name="Sotooka R."/>
            <person name="Sugimoto N."/>
            <person name="Sugita M."/>
            <person name="Sumikawa N."/>
            <person name="Tanurdzic M."/>
            <person name="Theissen G."/>
            <person name="Ulvskov P."/>
            <person name="Wakazuki S."/>
            <person name="Weng J.K."/>
            <person name="Willats W.W."/>
            <person name="Wipf D."/>
            <person name="Wolf P.G."/>
            <person name="Yang L."/>
            <person name="Zimmer A.D."/>
            <person name="Zhu Q."/>
            <person name="Mitros T."/>
            <person name="Hellsten U."/>
            <person name="Loque D."/>
            <person name="Otillar R."/>
            <person name="Salamov A."/>
            <person name="Schmutz J."/>
            <person name="Shapiro H."/>
            <person name="Lindquist E."/>
            <person name="Lucas S."/>
            <person name="Rokhsar D."/>
            <person name="Grigoriev I.V."/>
        </authorList>
    </citation>
    <scope>NUCLEOTIDE SEQUENCE [LARGE SCALE GENOMIC DNA]</scope>
</reference>
<sequence>MEYDQQSSDAPTLSSPVIGTVQAVGNTSGGTDYQLEAWTSGKVIRQIQVWDDGNKTKAVKLWETGETDNEGHLYGSPAGSSYTYTFQPGELITSMSLWLGEWDYVGDRSGAIMFTTSLGNTFQHGYQGGSATVINVYSGILVGADIRAGDDVNAWGFAFLRPLVSCQLLDVTYGDLSMASVSLQSLDSYSTNVAGDGSFSSSEQSSIQKTISSSWSQSEGVTSSMDVTVTATIPEIGEVGDAGPGTKYEWQESETYTSQASIQAVQTLTWSVNWTLVAGQSISLQAQTHTGSINVPYQGTMVVTVVASETTGDPPTFSFETFNFPQSGTYTAMVLVGAALEALDAQDAATKLAWLLGHPTLVAAADAFKASPAIEIKQSSTPRFVCVLQKEFATATPEFVDFVGTDDATTCVGVGIRDPKSGLTSIGHLDFAGCVKEGLAQMLSSLFPDKDTILEVHMAGAYDDSIDMELGGDEMGHSWPLCLELVEELQALPYKLEIRTLCILRHNTVTSDGGYPCPAVRGFAVSKDRNKVWTLCSSEFFS</sequence>
<accession>D8RP43</accession>
<dbReference type="GO" id="GO:0005634">
    <property type="term" value="C:nucleus"/>
    <property type="evidence" value="ECO:0000318"/>
    <property type="project" value="GO_Central"/>
</dbReference>
<gene>
    <name evidence="2" type="ORF">SELMODRAFT_413331</name>
</gene>
<dbReference type="KEGG" id="smo:SELMODRAFT_413331"/>
<dbReference type="STRING" id="88036.D8RP43"/>